<dbReference type="Proteomes" id="UP001346149">
    <property type="component" value="Unassembled WGS sequence"/>
</dbReference>
<accession>A0AAN7LRJ1</accession>
<protein>
    <submittedName>
        <fullName evidence="1">Uncharacterized protein</fullName>
    </submittedName>
</protein>
<evidence type="ECO:0000313" key="1">
    <source>
        <dbReference type="EMBL" id="KAK4791156.1"/>
    </source>
</evidence>
<dbReference type="AlphaFoldDB" id="A0AAN7LRJ1"/>
<keyword evidence="2" id="KW-1185">Reference proteome</keyword>
<reference evidence="1 2" key="1">
    <citation type="journal article" date="2023" name="Hortic Res">
        <title>Pangenome of water caltrop reveals structural variations and asymmetric subgenome divergence after allopolyploidization.</title>
        <authorList>
            <person name="Zhang X."/>
            <person name="Chen Y."/>
            <person name="Wang L."/>
            <person name="Yuan Y."/>
            <person name="Fang M."/>
            <person name="Shi L."/>
            <person name="Lu R."/>
            <person name="Comes H.P."/>
            <person name="Ma Y."/>
            <person name="Chen Y."/>
            <person name="Huang G."/>
            <person name="Zhou Y."/>
            <person name="Zheng Z."/>
            <person name="Qiu Y."/>
        </authorList>
    </citation>
    <scope>NUCLEOTIDE SEQUENCE [LARGE SCALE GENOMIC DNA]</scope>
    <source>
        <strain evidence="1">F231</strain>
    </source>
</reference>
<comment type="caution">
    <text evidence="1">The sequence shown here is derived from an EMBL/GenBank/DDBJ whole genome shotgun (WGS) entry which is preliminary data.</text>
</comment>
<proteinExistence type="predicted"/>
<gene>
    <name evidence="1" type="ORF">SAY86_031569</name>
</gene>
<sequence length="54" mass="5699">MERRGFGFVTFAVDGVAEHVSLRSHETCGQQVVIDSAMPPGDTSTSGSFHSGLC</sequence>
<name>A0AAN7LRJ1_TRANT</name>
<evidence type="ECO:0000313" key="2">
    <source>
        <dbReference type="Proteomes" id="UP001346149"/>
    </source>
</evidence>
<dbReference type="EMBL" id="JAXQNO010000009">
    <property type="protein sequence ID" value="KAK4791156.1"/>
    <property type="molecule type" value="Genomic_DNA"/>
</dbReference>
<organism evidence="1 2">
    <name type="scientific">Trapa natans</name>
    <name type="common">Water chestnut</name>
    <dbReference type="NCBI Taxonomy" id="22666"/>
    <lineage>
        <taxon>Eukaryota</taxon>
        <taxon>Viridiplantae</taxon>
        <taxon>Streptophyta</taxon>
        <taxon>Embryophyta</taxon>
        <taxon>Tracheophyta</taxon>
        <taxon>Spermatophyta</taxon>
        <taxon>Magnoliopsida</taxon>
        <taxon>eudicotyledons</taxon>
        <taxon>Gunneridae</taxon>
        <taxon>Pentapetalae</taxon>
        <taxon>rosids</taxon>
        <taxon>malvids</taxon>
        <taxon>Myrtales</taxon>
        <taxon>Lythraceae</taxon>
        <taxon>Trapa</taxon>
    </lineage>
</organism>